<feature type="transmembrane region" description="Helical" evidence="2">
    <location>
        <begin position="6"/>
        <end position="25"/>
    </location>
</feature>
<gene>
    <name evidence="3" type="ORF">AW14_11765</name>
</gene>
<feature type="transmembrane region" description="Helical" evidence="2">
    <location>
        <begin position="98"/>
        <end position="118"/>
    </location>
</feature>
<evidence type="ECO:0000313" key="3">
    <source>
        <dbReference type="EMBL" id="AJR04222.1"/>
    </source>
</evidence>
<name>A0A0C5WD96_9FLAO</name>
<protein>
    <recommendedName>
        <fullName evidence="5">Permease</fullName>
    </recommendedName>
</protein>
<proteinExistence type="predicted"/>
<evidence type="ECO:0000256" key="2">
    <source>
        <dbReference type="SAM" id="Phobius"/>
    </source>
</evidence>
<sequence>MSDGLIKAISFILFICIGVLLKNKFRVKEEINGIKKIILLLALPATIFIALLKIELNTSFVLLPFLVLAFNVFLYLITPALLIILGITNKSTVNTAKLLIPSLAPGLSCFPFILEFLGESYLAKAAMGDLGNKFFVLFILYLIAIQWFYKNQKSAQEPLQKKLKSLAKVLVLEPVNVLIILALILVSFKITLLDLPEFLQDNLNRLSGIMTPLVLLFIGLAVSIKRKQFGQIFSLLMLKYGISLLLIGIIVSFVNFPVKNDILLMLAFGLSACSFWPFAHISSIDAKEIDVADNKKTFNSGFALSVLALSLPISVLLILSIFMSGDTFTSASHIFTLAILIMFIGIAGPLYNWSKHGAQIKKRYSHAENK</sequence>
<evidence type="ECO:0000256" key="1">
    <source>
        <dbReference type="ARBA" id="ARBA00022448"/>
    </source>
</evidence>
<feature type="transmembrane region" description="Helical" evidence="2">
    <location>
        <begin position="334"/>
        <end position="353"/>
    </location>
</feature>
<dbReference type="EMBL" id="CP007202">
    <property type="protein sequence ID" value="AJR04222.1"/>
    <property type="molecule type" value="Genomic_DNA"/>
</dbReference>
<feature type="transmembrane region" description="Helical" evidence="2">
    <location>
        <begin position="262"/>
        <end position="281"/>
    </location>
</feature>
<dbReference type="KEGG" id="sze:AW14_11765"/>
<keyword evidence="2" id="KW-0812">Transmembrane</keyword>
<organism evidence="3 4">
    <name type="scientific">Siansivirga zeaxanthinifaciens CC-SAMT-1</name>
    <dbReference type="NCBI Taxonomy" id="1454006"/>
    <lineage>
        <taxon>Bacteria</taxon>
        <taxon>Pseudomonadati</taxon>
        <taxon>Bacteroidota</taxon>
        <taxon>Flavobacteriia</taxon>
        <taxon>Flavobacteriales</taxon>
        <taxon>Flavobacteriaceae</taxon>
        <taxon>Siansivirga</taxon>
    </lineage>
</organism>
<dbReference type="Proteomes" id="UP000032229">
    <property type="component" value="Chromosome"/>
</dbReference>
<feature type="transmembrane region" description="Helical" evidence="2">
    <location>
        <begin position="302"/>
        <end position="322"/>
    </location>
</feature>
<dbReference type="RefSeq" id="WP_044638933.1">
    <property type="nucleotide sequence ID" value="NZ_CP007202.1"/>
</dbReference>
<dbReference type="OrthoDB" id="1490711at2"/>
<reference evidence="3 4" key="1">
    <citation type="submission" date="2014-02" db="EMBL/GenBank/DDBJ databases">
        <authorList>
            <person name="Young C.-C."/>
            <person name="Hameed A."/>
            <person name="Huang H.-C."/>
            <person name="Shahina M."/>
        </authorList>
    </citation>
    <scope>NUCLEOTIDE SEQUENCE [LARGE SCALE GENOMIC DNA]</scope>
    <source>
        <strain evidence="3 4">CC-SAMT-1</strain>
    </source>
</reference>
<feature type="transmembrane region" description="Helical" evidence="2">
    <location>
        <begin position="130"/>
        <end position="149"/>
    </location>
</feature>
<dbReference type="STRING" id="1454006.AW14_11765"/>
<feature type="transmembrane region" description="Helical" evidence="2">
    <location>
        <begin position="60"/>
        <end position="86"/>
    </location>
</feature>
<evidence type="ECO:0008006" key="5">
    <source>
        <dbReference type="Google" id="ProtNLM"/>
    </source>
</evidence>
<evidence type="ECO:0000313" key="4">
    <source>
        <dbReference type="Proteomes" id="UP000032229"/>
    </source>
</evidence>
<feature type="transmembrane region" description="Helical" evidence="2">
    <location>
        <begin position="205"/>
        <end position="224"/>
    </location>
</feature>
<keyword evidence="2" id="KW-0472">Membrane</keyword>
<dbReference type="PANTHER" id="PTHR36838">
    <property type="entry name" value="AUXIN EFFLUX CARRIER FAMILY PROTEIN"/>
    <property type="match status" value="1"/>
</dbReference>
<accession>A0A0C5WD96</accession>
<feature type="transmembrane region" description="Helical" evidence="2">
    <location>
        <begin position="236"/>
        <end position="256"/>
    </location>
</feature>
<keyword evidence="1" id="KW-0813">Transport</keyword>
<feature type="transmembrane region" description="Helical" evidence="2">
    <location>
        <begin position="170"/>
        <end position="193"/>
    </location>
</feature>
<dbReference type="PATRIC" id="fig|1454006.5.peg.2333"/>
<keyword evidence="2" id="KW-1133">Transmembrane helix</keyword>
<keyword evidence="4" id="KW-1185">Reference proteome</keyword>
<dbReference type="HOGENOM" id="CLU_745429_0_0_10"/>
<dbReference type="PANTHER" id="PTHR36838:SF3">
    <property type="entry name" value="TRANSPORTER AUXIN EFFLUX CARRIER EC FAMILY"/>
    <property type="match status" value="1"/>
</dbReference>
<feature type="transmembrane region" description="Helical" evidence="2">
    <location>
        <begin position="37"/>
        <end position="54"/>
    </location>
</feature>
<dbReference type="AlphaFoldDB" id="A0A0C5WD96"/>